<reference evidence="2" key="1">
    <citation type="submission" date="2018-01" db="EMBL/GenBank/DDBJ databases">
        <authorList>
            <person name="Mao J.F."/>
        </authorList>
    </citation>
    <scope>NUCLEOTIDE SEQUENCE</scope>
    <source>
        <strain evidence="2">Huo1</strain>
        <tissue evidence="2">Leaf</tissue>
    </source>
</reference>
<gene>
    <name evidence="2" type="ORF">SASPL_146621</name>
</gene>
<name>A0A8X8WDM4_SALSN</name>
<dbReference type="Proteomes" id="UP000298416">
    <property type="component" value="Unassembled WGS sequence"/>
</dbReference>
<reference evidence="2" key="2">
    <citation type="submission" date="2020-08" db="EMBL/GenBank/DDBJ databases">
        <title>Plant Genome Project.</title>
        <authorList>
            <person name="Zhang R.-G."/>
        </authorList>
    </citation>
    <scope>NUCLEOTIDE SEQUENCE</scope>
    <source>
        <strain evidence="2">Huo1</strain>
        <tissue evidence="2">Leaf</tissue>
    </source>
</reference>
<sequence>MKVEFVVDGVEEGSGEEGGEVREEHKQKRRGFQQDRLGAVSHCSYSLRRLGCRLLYLPSGENGNEWWKSRARLLMLMKPSLNS</sequence>
<accession>A0A8X8WDM4</accession>
<feature type="compositionally biased region" description="Acidic residues" evidence="1">
    <location>
        <begin position="9"/>
        <end position="18"/>
    </location>
</feature>
<evidence type="ECO:0000313" key="3">
    <source>
        <dbReference type="Proteomes" id="UP000298416"/>
    </source>
</evidence>
<comment type="caution">
    <text evidence="2">The sequence shown here is derived from an EMBL/GenBank/DDBJ whole genome shotgun (WGS) entry which is preliminary data.</text>
</comment>
<dbReference type="AlphaFoldDB" id="A0A8X8WDM4"/>
<protein>
    <submittedName>
        <fullName evidence="2">Uncharacterized protein</fullName>
    </submittedName>
</protein>
<keyword evidence="3" id="KW-1185">Reference proteome</keyword>
<dbReference type="EMBL" id="PNBA02000018">
    <property type="protein sequence ID" value="KAG6392403.1"/>
    <property type="molecule type" value="Genomic_DNA"/>
</dbReference>
<evidence type="ECO:0000313" key="2">
    <source>
        <dbReference type="EMBL" id="KAG6392403.1"/>
    </source>
</evidence>
<evidence type="ECO:0000256" key="1">
    <source>
        <dbReference type="SAM" id="MobiDB-lite"/>
    </source>
</evidence>
<proteinExistence type="predicted"/>
<organism evidence="2">
    <name type="scientific">Salvia splendens</name>
    <name type="common">Scarlet sage</name>
    <dbReference type="NCBI Taxonomy" id="180675"/>
    <lineage>
        <taxon>Eukaryota</taxon>
        <taxon>Viridiplantae</taxon>
        <taxon>Streptophyta</taxon>
        <taxon>Embryophyta</taxon>
        <taxon>Tracheophyta</taxon>
        <taxon>Spermatophyta</taxon>
        <taxon>Magnoliopsida</taxon>
        <taxon>eudicotyledons</taxon>
        <taxon>Gunneridae</taxon>
        <taxon>Pentapetalae</taxon>
        <taxon>asterids</taxon>
        <taxon>lamiids</taxon>
        <taxon>Lamiales</taxon>
        <taxon>Lamiaceae</taxon>
        <taxon>Nepetoideae</taxon>
        <taxon>Mentheae</taxon>
        <taxon>Salviinae</taxon>
        <taxon>Salvia</taxon>
        <taxon>Salvia subgen. Calosphace</taxon>
        <taxon>core Calosphace</taxon>
    </lineage>
</organism>
<feature type="region of interest" description="Disordered" evidence="1">
    <location>
        <begin position="1"/>
        <end position="32"/>
    </location>
</feature>